<dbReference type="PANTHER" id="PTHR30629:SF2">
    <property type="entry name" value="PROPHAGE INTEGRASE INTS-RELATED"/>
    <property type="match status" value="1"/>
</dbReference>
<dbReference type="GO" id="GO:0003677">
    <property type="term" value="F:DNA binding"/>
    <property type="evidence" value="ECO:0007669"/>
    <property type="project" value="UniProtKB-KW"/>
</dbReference>
<name>A0A7W6WCT0_9HYPH</name>
<dbReference type="InterPro" id="IPR050808">
    <property type="entry name" value="Phage_Integrase"/>
</dbReference>
<dbReference type="InterPro" id="IPR038488">
    <property type="entry name" value="Integrase_DNA-bd_sf"/>
</dbReference>
<evidence type="ECO:0000256" key="4">
    <source>
        <dbReference type="ARBA" id="ARBA00023172"/>
    </source>
</evidence>
<dbReference type="Pfam" id="PF13356">
    <property type="entry name" value="Arm-DNA-bind_3"/>
    <property type="match status" value="1"/>
</dbReference>
<comment type="caution">
    <text evidence="6">The sequence shown here is derived from an EMBL/GenBank/DDBJ whole genome shotgun (WGS) entry which is preliminary data.</text>
</comment>
<evidence type="ECO:0000256" key="2">
    <source>
        <dbReference type="ARBA" id="ARBA00022908"/>
    </source>
</evidence>
<dbReference type="InterPro" id="IPR002104">
    <property type="entry name" value="Integrase_catalytic"/>
</dbReference>
<dbReference type="AlphaFoldDB" id="A0A7W6WCT0"/>
<dbReference type="PANTHER" id="PTHR30629">
    <property type="entry name" value="PROPHAGE INTEGRASE"/>
    <property type="match status" value="1"/>
</dbReference>
<evidence type="ECO:0000256" key="3">
    <source>
        <dbReference type="ARBA" id="ARBA00023125"/>
    </source>
</evidence>
<dbReference type="SUPFAM" id="SSF56349">
    <property type="entry name" value="DNA breaking-rejoining enzymes"/>
    <property type="match status" value="1"/>
</dbReference>
<dbReference type="RefSeq" id="WP_183922677.1">
    <property type="nucleotide sequence ID" value="NZ_JACIGM010000001.1"/>
</dbReference>
<evidence type="ECO:0000259" key="5">
    <source>
        <dbReference type="PROSITE" id="PS51898"/>
    </source>
</evidence>
<dbReference type="InterPro" id="IPR010998">
    <property type="entry name" value="Integrase_recombinase_N"/>
</dbReference>
<dbReference type="Proteomes" id="UP000533641">
    <property type="component" value="Unassembled WGS sequence"/>
</dbReference>
<dbReference type="InterPro" id="IPR013762">
    <property type="entry name" value="Integrase-like_cat_sf"/>
</dbReference>
<keyword evidence="4" id="KW-0233">DNA recombination</keyword>
<gene>
    <name evidence="6" type="ORF">GGE12_000510</name>
</gene>
<keyword evidence="3" id="KW-0238">DNA-binding</keyword>
<dbReference type="Pfam" id="PF22022">
    <property type="entry name" value="Phage_int_M"/>
    <property type="match status" value="1"/>
</dbReference>
<dbReference type="Pfam" id="PF00589">
    <property type="entry name" value="Phage_integrase"/>
    <property type="match status" value="1"/>
</dbReference>
<reference evidence="6 7" key="1">
    <citation type="submission" date="2020-08" db="EMBL/GenBank/DDBJ databases">
        <title>Genomic Encyclopedia of Type Strains, Phase IV (KMG-V): Genome sequencing to study the core and pangenomes of soil and plant-associated prokaryotes.</title>
        <authorList>
            <person name="Whitman W."/>
        </authorList>
    </citation>
    <scope>NUCLEOTIDE SEQUENCE [LARGE SCALE GENOMIC DNA]</scope>
    <source>
        <strain evidence="6 7">SEMIA 402</strain>
    </source>
</reference>
<dbReference type="InterPro" id="IPR053876">
    <property type="entry name" value="Phage_int_M"/>
</dbReference>
<evidence type="ECO:0000256" key="1">
    <source>
        <dbReference type="ARBA" id="ARBA00008857"/>
    </source>
</evidence>
<dbReference type="Gene3D" id="1.10.443.10">
    <property type="entry name" value="Intergrase catalytic core"/>
    <property type="match status" value="1"/>
</dbReference>
<evidence type="ECO:0000313" key="7">
    <source>
        <dbReference type="Proteomes" id="UP000533641"/>
    </source>
</evidence>
<sequence length="412" mass="45679">MLTDTAIRKAAAKEKSYKLSDSGGLYLHVTPAGGKHWRLKYRFAGAEKLLSIGPYPAISLTDARKARDTAKSALRDGKDPGVLKKLHKLTKAQHSGDTFEVIAREWFGLNKSKWIGHHADDVIRSLENDIFPLIGNIPIRDVTAPLVLAALRLVEKRDAADTARRIRQRMSAIFVYAISSGKAETDPAAVVLGAMAPVSKGRLPAITKLPDAKTMLHKVEAEIAHPVTKLAHRLLALTALRPGVIASTPWHELDFIEDGLWLVPASRMKLKLTQKQDEARDHLVPVTNQVREVIDALRTLTGRGPLAFPNQRHAHKPMSENAIGYLLNRAGFHGKHVPHGWRSTFSTTMNERYPADRAIVDLMLAHVPKDRVESAYNRALHIGRRKELAQLWADIILEGAPPAVELLKGPRR</sequence>
<dbReference type="GO" id="GO:0006310">
    <property type="term" value="P:DNA recombination"/>
    <property type="evidence" value="ECO:0007669"/>
    <property type="project" value="UniProtKB-KW"/>
</dbReference>
<feature type="domain" description="Tyr recombinase" evidence="5">
    <location>
        <begin position="208"/>
        <end position="393"/>
    </location>
</feature>
<dbReference type="Gene3D" id="3.30.160.390">
    <property type="entry name" value="Integrase, DNA-binding domain"/>
    <property type="match status" value="1"/>
</dbReference>
<dbReference type="InterPro" id="IPR011010">
    <property type="entry name" value="DNA_brk_join_enz"/>
</dbReference>
<dbReference type="PROSITE" id="PS51898">
    <property type="entry name" value="TYR_RECOMBINASE"/>
    <property type="match status" value="1"/>
</dbReference>
<evidence type="ECO:0000313" key="6">
    <source>
        <dbReference type="EMBL" id="MBB4272768.1"/>
    </source>
</evidence>
<dbReference type="CDD" id="cd00801">
    <property type="entry name" value="INT_P4_C"/>
    <property type="match status" value="1"/>
</dbReference>
<proteinExistence type="inferred from homology"/>
<accession>A0A7W6WCT0</accession>
<dbReference type="Gene3D" id="1.10.150.130">
    <property type="match status" value="1"/>
</dbReference>
<comment type="similarity">
    <text evidence="1">Belongs to the 'phage' integrase family.</text>
</comment>
<dbReference type="EMBL" id="JACIGM010000001">
    <property type="protein sequence ID" value="MBB4272768.1"/>
    <property type="molecule type" value="Genomic_DNA"/>
</dbReference>
<protein>
    <submittedName>
        <fullName evidence="6">Integrase</fullName>
    </submittedName>
</protein>
<organism evidence="6 7">
    <name type="scientific">Rhizobium mongolense</name>
    <dbReference type="NCBI Taxonomy" id="57676"/>
    <lineage>
        <taxon>Bacteria</taxon>
        <taxon>Pseudomonadati</taxon>
        <taxon>Pseudomonadota</taxon>
        <taxon>Alphaproteobacteria</taxon>
        <taxon>Hyphomicrobiales</taxon>
        <taxon>Rhizobiaceae</taxon>
        <taxon>Rhizobium/Agrobacterium group</taxon>
        <taxon>Rhizobium</taxon>
    </lineage>
</organism>
<dbReference type="GO" id="GO:0015074">
    <property type="term" value="P:DNA integration"/>
    <property type="evidence" value="ECO:0007669"/>
    <property type="project" value="UniProtKB-KW"/>
</dbReference>
<dbReference type="InterPro" id="IPR025166">
    <property type="entry name" value="Integrase_DNA_bind_dom"/>
</dbReference>
<keyword evidence="2" id="KW-0229">DNA integration</keyword>